<evidence type="ECO:0000313" key="3">
    <source>
        <dbReference type="EMBL" id="KAE9142723.1"/>
    </source>
</evidence>
<sequence>MLDPDRTAQVKTFAALAGVPQHVASEVTFSMWIPAKDLTSTFTDTEIMTSLGSGPQPAI</sequence>
<dbReference type="EMBL" id="QXGA01000674">
    <property type="protein sequence ID" value="KAE9142723.1"/>
    <property type="molecule type" value="Genomic_DNA"/>
</dbReference>
<dbReference type="Proteomes" id="UP000440732">
    <property type="component" value="Unassembled WGS sequence"/>
</dbReference>
<name>A0A6A3TZL3_9STRA</name>
<gene>
    <name evidence="4" type="ORF">PF002_g19137</name>
    <name evidence="3" type="ORF">PF006_g12192</name>
    <name evidence="2" type="ORF">PF007_g19164</name>
    <name evidence="1" type="ORF">PF011_g24164</name>
</gene>
<dbReference type="EMBL" id="QXGD01001303">
    <property type="protein sequence ID" value="KAE9209353.1"/>
    <property type="molecule type" value="Genomic_DNA"/>
</dbReference>
<dbReference type="Proteomes" id="UP000460718">
    <property type="component" value="Unassembled WGS sequence"/>
</dbReference>
<protein>
    <submittedName>
        <fullName evidence="3">Uncharacterized protein</fullName>
    </submittedName>
</protein>
<evidence type="ECO:0000313" key="4">
    <source>
        <dbReference type="EMBL" id="KAE9209353.1"/>
    </source>
</evidence>
<accession>A0A6A3TZL3</accession>
<evidence type="ECO:0000313" key="7">
    <source>
        <dbReference type="Proteomes" id="UP000441208"/>
    </source>
</evidence>
<proteinExistence type="predicted"/>
<dbReference type="EMBL" id="QXFW01002697">
    <property type="protein sequence ID" value="KAE8976170.1"/>
    <property type="molecule type" value="Genomic_DNA"/>
</dbReference>
<evidence type="ECO:0000313" key="1">
    <source>
        <dbReference type="EMBL" id="KAE8976170.1"/>
    </source>
</evidence>
<dbReference type="AlphaFoldDB" id="A0A6A3TZL3"/>
<dbReference type="Proteomes" id="UP000441208">
    <property type="component" value="Unassembled WGS sequence"/>
</dbReference>
<dbReference type="EMBL" id="QXFZ01001429">
    <property type="protein sequence ID" value="KAE9090648.1"/>
    <property type="molecule type" value="Genomic_DNA"/>
</dbReference>
<evidence type="ECO:0000313" key="2">
    <source>
        <dbReference type="EMBL" id="KAE9090648.1"/>
    </source>
</evidence>
<dbReference type="Proteomes" id="UP000440367">
    <property type="component" value="Unassembled WGS sequence"/>
</dbReference>
<reference evidence="5 6" key="1">
    <citation type="submission" date="2018-08" db="EMBL/GenBank/DDBJ databases">
        <title>Genomic investigation of the strawberry pathogen Phytophthora fragariae indicates pathogenicity is determined by transcriptional variation in three key races.</title>
        <authorList>
            <person name="Adams T.M."/>
            <person name="Armitage A.D."/>
            <person name="Sobczyk M.K."/>
            <person name="Bates H.J."/>
            <person name="Dunwell J.M."/>
            <person name="Nellist C.F."/>
            <person name="Harrison R.J."/>
        </authorList>
    </citation>
    <scope>NUCLEOTIDE SEQUENCE [LARGE SCALE GENOMIC DNA]</scope>
    <source>
        <strain evidence="4 5">BC-1</strain>
        <strain evidence="3 6">NOV-5</strain>
        <strain evidence="2 7">NOV-71</strain>
        <strain evidence="1 8">SCRP245</strain>
    </source>
</reference>
<evidence type="ECO:0000313" key="5">
    <source>
        <dbReference type="Proteomes" id="UP000440367"/>
    </source>
</evidence>
<comment type="caution">
    <text evidence="3">The sequence shown here is derived from an EMBL/GenBank/DDBJ whole genome shotgun (WGS) entry which is preliminary data.</text>
</comment>
<evidence type="ECO:0000313" key="8">
    <source>
        <dbReference type="Proteomes" id="UP000460718"/>
    </source>
</evidence>
<organism evidence="3 6">
    <name type="scientific">Phytophthora fragariae</name>
    <dbReference type="NCBI Taxonomy" id="53985"/>
    <lineage>
        <taxon>Eukaryota</taxon>
        <taxon>Sar</taxon>
        <taxon>Stramenopiles</taxon>
        <taxon>Oomycota</taxon>
        <taxon>Peronosporomycetes</taxon>
        <taxon>Peronosporales</taxon>
        <taxon>Peronosporaceae</taxon>
        <taxon>Phytophthora</taxon>
    </lineage>
</organism>
<evidence type="ECO:0000313" key="6">
    <source>
        <dbReference type="Proteomes" id="UP000440732"/>
    </source>
</evidence>